<dbReference type="OrthoDB" id="75801at2759"/>
<feature type="domain" description="Protein FAM184A/B N-terminal" evidence="4">
    <location>
        <begin position="50"/>
        <end position="177"/>
    </location>
</feature>
<protein>
    <submittedName>
        <fullName evidence="5">Family with sequence similarity 184 member B</fullName>
    </submittedName>
</protein>
<feature type="coiled-coil region" evidence="2">
    <location>
        <begin position="96"/>
        <end position="130"/>
    </location>
</feature>
<dbReference type="PANTHER" id="PTHR18870">
    <property type="entry name" value="PROTEIN TAG-278-RELATED"/>
    <property type="match status" value="1"/>
</dbReference>
<evidence type="ECO:0000259" key="4">
    <source>
        <dbReference type="Pfam" id="PF15665"/>
    </source>
</evidence>
<feature type="compositionally biased region" description="Basic and acidic residues" evidence="3">
    <location>
        <begin position="982"/>
        <end position="992"/>
    </location>
</feature>
<feature type="region of interest" description="Disordered" evidence="3">
    <location>
        <begin position="164"/>
        <end position="205"/>
    </location>
</feature>
<keyword evidence="1 2" id="KW-0175">Coiled coil</keyword>
<dbReference type="GeneID" id="100014944"/>
<evidence type="ECO:0000256" key="1">
    <source>
        <dbReference type="ARBA" id="ARBA00023054"/>
    </source>
</evidence>
<feature type="compositionally biased region" description="Polar residues" evidence="3">
    <location>
        <begin position="961"/>
        <end position="972"/>
    </location>
</feature>
<keyword evidence="6" id="KW-1185">Reference proteome</keyword>
<feature type="coiled-coil region" evidence="2">
    <location>
        <begin position="451"/>
        <end position="500"/>
    </location>
</feature>
<evidence type="ECO:0000256" key="3">
    <source>
        <dbReference type="SAM" id="MobiDB-lite"/>
    </source>
</evidence>
<name>F6S9V4_MONDO</name>
<organism evidence="5 6">
    <name type="scientific">Monodelphis domestica</name>
    <name type="common">Gray short-tailed opossum</name>
    <dbReference type="NCBI Taxonomy" id="13616"/>
    <lineage>
        <taxon>Eukaryota</taxon>
        <taxon>Metazoa</taxon>
        <taxon>Chordata</taxon>
        <taxon>Craniata</taxon>
        <taxon>Vertebrata</taxon>
        <taxon>Euteleostomi</taxon>
        <taxon>Mammalia</taxon>
        <taxon>Metatheria</taxon>
        <taxon>Didelphimorphia</taxon>
        <taxon>Didelphidae</taxon>
        <taxon>Monodelphis</taxon>
    </lineage>
</organism>
<sequence length="1018" mass="118059">MASALNSKIHQPGACNGSKTAQRSGGGSREEYTQEIHVKMCKKIAQLTKVIYALNTRSDEFEASVEALREAHQDELQSIVAETKAKLLQDQSSALEQDLQKRVHSLENALEEQKRLTEEALAEAAIYKKQTKERELRTETEHAERIISLSKEMLDLKADFEKKLQHQNQESESPQNESRGMAKENSNTEEELAQSHSEEMHKAQRELEKLRAENQQLSKDYALKAKQLQATYERENEAIKKAMQQSVAEALTRWQQEEAELRKSFQVQEMALQAQVKRLEIDLQAKCQRISDLKKYSLKLKEKIQDLDIQLRTAQRENLESKNTAKILGEKLTIATEKLMLQECQILQETDEMKTLLSSQNEVDVFKVPNFCLQQEQLSIPECTCAKRFEGAQTKEAGAVFEREYMKQKHAVEFQKIKHQTEEVKTHLKEQLVKGLEDLVKKHSLEIKSTQSSKEAERKKLQKEVQKQLEEMKKKSENEIKRLEEEKATLNMKLQDSLLEEQCFKQSELSKTPPEGRKCQEQLGAKIETNKEEEERLERSCRQKEYKQTPILKEEASQTQTFPEDWQNQRASLQAQISQMKKALEQSAHNYREDLQELKQLSDKEREKLFQELQDYIKQSQTVKTQLEASHQEALKVMEDTKNQELKEVEERLKKEYSHSFQIQHQSHQLELQALEEKASKDLQGERERIQRQQALLLDSLRLELSEQHASFISQQKEIEELETELKNLRGLKKQQEGSSQSQINSLTGAVEKCQREMAGLKNENSLLKETLQLLSAEAEMQKQGAIQLQERERQQRRLLEEDLQVKHKQEMETLKQDHRKEIQSMVSDFSSTQAHLQKKIVSLETDLKDAEEKLRKWESRPEDLHLISILQNRLSEREEIIKQLTEERRFQCAALPNTLSHRNRSFSFNPHPGYLTPSMKKKKMEEVPSRVVSVPNLASYAKNLLSGDLSSKRNAAPITKSPSLDPSSSCVRSGHQPGKSPDAKTATRTEDNEITQAKEVQKQGSQHQEWFTKYFSF</sequence>
<feature type="coiled-coil region" evidence="2">
    <location>
        <begin position="712"/>
        <end position="778"/>
    </location>
</feature>
<reference evidence="5 6" key="1">
    <citation type="journal article" date="2007" name="Nature">
        <title>Genome of the marsupial Monodelphis domestica reveals innovation in non-coding sequences.</title>
        <authorList>
            <person name="Mikkelsen T.S."/>
            <person name="Wakefield M.J."/>
            <person name="Aken B."/>
            <person name="Amemiya C.T."/>
            <person name="Chang J.L."/>
            <person name="Duke S."/>
            <person name="Garber M."/>
            <person name="Gentles A.J."/>
            <person name="Goodstadt L."/>
            <person name="Heger A."/>
            <person name="Jurka J."/>
            <person name="Kamal M."/>
            <person name="Mauceli E."/>
            <person name="Searle S.M."/>
            <person name="Sharpe T."/>
            <person name="Baker M.L."/>
            <person name="Batzer M.A."/>
            <person name="Benos P.V."/>
            <person name="Belov K."/>
            <person name="Clamp M."/>
            <person name="Cook A."/>
            <person name="Cuff J."/>
            <person name="Das R."/>
            <person name="Davidow L."/>
            <person name="Deakin J.E."/>
            <person name="Fazzari M.J."/>
            <person name="Glass J.L."/>
            <person name="Grabherr M."/>
            <person name="Greally J.M."/>
            <person name="Gu W."/>
            <person name="Hore T.A."/>
            <person name="Huttley G.A."/>
            <person name="Kleber M."/>
            <person name="Jirtle R.L."/>
            <person name="Koina E."/>
            <person name="Lee J.T."/>
            <person name="Mahony S."/>
            <person name="Marra M.A."/>
            <person name="Miller R.D."/>
            <person name="Nicholls R.D."/>
            <person name="Oda M."/>
            <person name="Papenfuss A.T."/>
            <person name="Parra Z.E."/>
            <person name="Pollock D.D."/>
            <person name="Ray D.A."/>
            <person name="Schein J.E."/>
            <person name="Speed T.P."/>
            <person name="Thompson K."/>
            <person name="VandeBerg J.L."/>
            <person name="Wade C.M."/>
            <person name="Walker J.A."/>
            <person name="Waters P.D."/>
            <person name="Webber C."/>
            <person name="Weidman J.R."/>
            <person name="Xie X."/>
            <person name="Zody M.C."/>
            <person name="Baldwin J."/>
            <person name="Abdouelleil A."/>
            <person name="Abdulkadir J."/>
            <person name="Abebe A."/>
            <person name="Abera B."/>
            <person name="Abreu J."/>
            <person name="Acer S.C."/>
            <person name="Aftuck L."/>
            <person name="Alexander A."/>
            <person name="An P."/>
            <person name="Anderson E."/>
            <person name="Anderson S."/>
            <person name="Arachi H."/>
            <person name="Azer M."/>
            <person name="Bachantsang P."/>
            <person name="Barry A."/>
            <person name="Bayul T."/>
            <person name="Berlin A."/>
            <person name="Bessette D."/>
            <person name="Bloom T."/>
            <person name="Bloom T."/>
            <person name="Boguslavskiy L."/>
            <person name="Bonnet C."/>
            <person name="Boukhgalter B."/>
            <person name="Bourzgui I."/>
            <person name="Brown A."/>
            <person name="Cahill P."/>
            <person name="Channer S."/>
            <person name="Cheshatsang Y."/>
            <person name="Chuda L."/>
            <person name="Citroen M."/>
            <person name="Collymore A."/>
            <person name="Cooke P."/>
            <person name="Costello M."/>
            <person name="D'Aco K."/>
            <person name="Daza R."/>
            <person name="De Haan G."/>
            <person name="DeGray S."/>
            <person name="DeMaso C."/>
            <person name="Dhargay N."/>
            <person name="Dooley K."/>
            <person name="Dooley E."/>
            <person name="Doricent M."/>
            <person name="Dorje P."/>
            <person name="Dorjee K."/>
            <person name="Dupes A."/>
            <person name="Elong R."/>
            <person name="Falk J."/>
            <person name="Farina A."/>
            <person name="Faro S."/>
            <person name="Ferguson D."/>
            <person name="Fisher S."/>
            <person name="Foley C.D."/>
            <person name="Franke A."/>
            <person name="Friedrich D."/>
            <person name="Gadbois L."/>
            <person name="Gearin G."/>
            <person name="Gearin C.R."/>
            <person name="Giannoukos G."/>
            <person name="Goode T."/>
            <person name="Graham J."/>
            <person name="Grandbois E."/>
            <person name="Grewal S."/>
            <person name="Gyaltsen K."/>
            <person name="Hafez N."/>
            <person name="Hagos B."/>
            <person name="Hall J."/>
            <person name="Henson C."/>
            <person name="Hollinger A."/>
            <person name="Honan T."/>
            <person name="Huard M.D."/>
            <person name="Hughes L."/>
            <person name="Hurhula B."/>
            <person name="Husby M.E."/>
            <person name="Kamat A."/>
            <person name="Kanga B."/>
            <person name="Kashin S."/>
            <person name="Khazanovich D."/>
            <person name="Kisner P."/>
            <person name="Lance K."/>
            <person name="Lara M."/>
            <person name="Lee W."/>
            <person name="Lennon N."/>
            <person name="Letendre F."/>
            <person name="LeVine R."/>
            <person name="Lipovsky A."/>
            <person name="Liu X."/>
            <person name="Liu J."/>
            <person name="Liu S."/>
            <person name="Lokyitsang T."/>
            <person name="Lokyitsang Y."/>
            <person name="Lubonja R."/>
            <person name="Lui A."/>
            <person name="MacDonald P."/>
            <person name="Magnisalis V."/>
            <person name="Maru K."/>
            <person name="Matthews C."/>
            <person name="McCusker W."/>
            <person name="McDonough S."/>
            <person name="Mehta T."/>
            <person name="Meldrim J."/>
            <person name="Meneus L."/>
            <person name="Mihai O."/>
            <person name="Mihalev A."/>
            <person name="Mihova T."/>
            <person name="Mittelman R."/>
            <person name="Mlenga V."/>
            <person name="Montmayeur A."/>
            <person name="Mulrain L."/>
            <person name="Navidi A."/>
            <person name="Naylor J."/>
            <person name="Negash T."/>
            <person name="Nguyen T."/>
            <person name="Nguyen N."/>
            <person name="Nicol R."/>
            <person name="Norbu C."/>
            <person name="Norbu N."/>
            <person name="Novod N."/>
            <person name="O'Neill B."/>
            <person name="Osman S."/>
            <person name="Markiewicz E."/>
            <person name="Oyono O.L."/>
            <person name="Patti C."/>
            <person name="Phunkhang P."/>
            <person name="Pierre F."/>
            <person name="Priest M."/>
            <person name="Raghuraman S."/>
            <person name="Rege F."/>
            <person name="Reyes R."/>
            <person name="Rise C."/>
            <person name="Rogov P."/>
            <person name="Ross K."/>
            <person name="Ryan E."/>
            <person name="Settipalli S."/>
            <person name="Shea T."/>
            <person name="Sherpa N."/>
            <person name="Shi L."/>
            <person name="Shih D."/>
            <person name="Sparrow T."/>
            <person name="Spaulding J."/>
            <person name="Stalker J."/>
            <person name="Stange-Thomann N."/>
            <person name="Stavropoulos S."/>
            <person name="Stone C."/>
            <person name="Strader C."/>
            <person name="Tesfaye S."/>
            <person name="Thomson T."/>
            <person name="Thoulutsang Y."/>
            <person name="Thoulutsang D."/>
            <person name="Topham K."/>
            <person name="Topping I."/>
            <person name="Tsamla T."/>
            <person name="Vassiliev H."/>
            <person name="Vo A."/>
            <person name="Wangchuk T."/>
            <person name="Wangdi T."/>
            <person name="Weiand M."/>
            <person name="Wilkinson J."/>
            <person name="Wilson A."/>
            <person name="Yadav S."/>
            <person name="Young G."/>
            <person name="Yu Q."/>
            <person name="Zembek L."/>
            <person name="Zhong D."/>
            <person name="Zimmer A."/>
            <person name="Zwirko Z."/>
            <person name="Jaffe D.B."/>
            <person name="Alvarez P."/>
            <person name="Brockman W."/>
            <person name="Butler J."/>
            <person name="Chin C."/>
            <person name="Gnerre S."/>
            <person name="MacCallum I."/>
            <person name="Graves J.A."/>
            <person name="Ponting C.P."/>
            <person name="Breen M."/>
            <person name="Samollow P.B."/>
            <person name="Lander E.S."/>
            <person name="Lindblad-Toh K."/>
        </authorList>
    </citation>
    <scope>NUCLEOTIDE SEQUENCE [LARGE SCALE GENOMIC DNA]</scope>
</reference>
<dbReference type="GeneTree" id="ENSGT00530000063669"/>
<feature type="region of interest" description="Disordered" evidence="3">
    <location>
        <begin position="953"/>
        <end position="993"/>
    </location>
</feature>
<dbReference type="HOGENOM" id="CLU_005374_0_0_1"/>
<feature type="compositionally biased region" description="Polar residues" evidence="3">
    <location>
        <begin position="166"/>
        <end position="178"/>
    </location>
</feature>
<dbReference type="RefSeq" id="XP_007496742.1">
    <property type="nucleotide sequence ID" value="XM_007496680.3"/>
</dbReference>
<accession>F6S9V4</accession>
<dbReference type="InterPro" id="IPR039478">
    <property type="entry name" value="FAM184A/B_N"/>
</dbReference>
<proteinExistence type="predicted"/>
<dbReference type="Bgee" id="ENSMODG00000000804">
    <property type="expression patterns" value="Expressed in spinal cord and 8 other cell types or tissues"/>
</dbReference>
<dbReference type="CTD" id="27146"/>
<dbReference type="eggNOG" id="ENOG502RRRX">
    <property type="taxonomic scope" value="Eukaryota"/>
</dbReference>
<evidence type="ECO:0000256" key="2">
    <source>
        <dbReference type="SAM" id="Coils"/>
    </source>
</evidence>
<dbReference type="FunCoup" id="F6S9V4">
    <property type="interactions" value="7"/>
</dbReference>
<dbReference type="InParanoid" id="F6S9V4"/>
<feature type="region of interest" description="Disordered" evidence="3">
    <location>
        <begin position="1"/>
        <end position="30"/>
    </location>
</feature>
<feature type="coiled-coil region" evidence="2">
    <location>
        <begin position="834"/>
        <end position="888"/>
    </location>
</feature>
<feature type="coiled-coil region" evidence="2">
    <location>
        <begin position="297"/>
        <end position="324"/>
    </location>
</feature>
<reference evidence="5" key="3">
    <citation type="submission" date="2025-09" db="UniProtKB">
        <authorList>
            <consortium name="Ensembl"/>
        </authorList>
    </citation>
    <scope>IDENTIFICATION</scope>
</reference>
<dbReference type="PANTHER" id="PTHR18870:SF8">
    <property type="entry name" value="PROTEIN FAM184B"/>
    <property type="match status" value="1"/>
</dbReference>
<dbReference type="STRING" id="13616.ENSMODP00000000960"/>
<feature type="coiled-coil region" evidence="2">
    <location>
        <begin position="570"/>
        <end position="644"/>
    </location>
</feature>
<feature type="compositionally biased region" description="Basic and acidic residues" evidence="3">
    <location>
        <begin position="196"/>
        <end position="205"/>
    </location>
</feature>
<evidence type="ECO:0000313" key="6">
    <source>
        <dbReference type="Proteomes" id="UP000002280"/>
    </source>
</evidence>
<dbReference type="AlphaFoldDB" id="F6S9V4"/>
<dbReference type="Pfam" id="PF15665">
    <property type="entry name" value="FAM184"/>
    <property type="match status" value="1"/>
</dbReference>
<dbReference type="KEGG" id="mdo:100014944"/>
<dbReference type="Ensembl" id="ENSMODT00000000979.4">
    <property type="protein sequence ID" value="ENSMODP00000000960.4"/>
    <property type="gene ID" value="ENSMODG00000000804.4"/>
</dbReference>
<gene>
    <name evidence="5" type="primary">FAM184B</name>
</gene>
<reference evidence="5" key="2">
    <citation type="submission" date="2025-08" db="UniProtKB">
        <authorList>
            <consortium name="Ensembl"/>
        </authorList>
    </citation>
    <scope>IDENTIFICATION</scope>
</reference>
<dbReference type="Proteomes" id="UP000002280">
    <property type="component" value="Chromosome 5"/>
</dbReference>
<evidence type="ECO:0000313" key="5">
    <source>
        <dbReference type="Ensembl" id="ENSMODP00000000960.4"/>
    </source>
</evidence>
<dbReference type="OMA" id="PQELDCQ"/>